<evidence type="ECO:0000256" key="1">
    <source>
        <dbReference type="SAM" id="Phobius"/>
    </source>
</evidence>
<name>A0A3R8RQ47_9MICO</name>
<comment type="caution">
    <text evidence="2">The sequence shown here is derived from an EMBL/GenBank/DDBJ whole genome shotgun (WGS) entry which is preliminary data.</text>
</comment>
<dbReference type="Proteomes" id="UP000274327">
    <property type="component" value="Unassembled WGS sequence"/>
</dbReference>
<gene>
    <name evidence="2" type="ORF">DS079_12195</name>
</gene>
<accession>A0A3R8RQ47</accession>
<proteinExistence type="predicted"/>
<keyword evidence="3" id="KW-1185">Reference proteome</keyword>
<organism evidence="2 3">
    <name type="scientific">Brachybacterium paraconglomeratum</name>
    <dbReference type="NCBI Taxonomy" id="173362"/>
    <lineage>
        <taxon>Bacteria</taxon>
        <taxon>Bacillati</taxon>
        <taxon>Actinomycetota</taxon>
        <taxon>Actinomycetes</taxon>
        <taxon>Micrococcales</taxon>
        <taxon>Dermabacteraceae</taxon>
        <taxon>Brachybacterium</taxon>
    </lineage>
</organism>
<keyword evidence="1" id="KW-0472">Membrane</keyword>
<feature type="transmembrane region" description="Helical" evidence="1">
    <location>
        <begin position="48"/>
        <end position="69"/>
    </location>
</feature>
<reference evidence="2 3" key="1">
    <citation type="submission" date="2018-07" db="EMBL/GenBank/DDBJ databases">
        <title>Brachybacteriurn paraconglorneratum KCTC 9916.</title>
        <authorList>
            <person name="Li Y."/>
        </authorList>
    </citation>
    <scope>NUCLEOTIDE SEQUENCE [LARGE SCALE GENOMIC DNA]</scope>
    <source>
        <strain evidence="2 3">KCTC 9916</strain>
    </source>
</reference>
<evidence type="ECO:0000313" key="3">
    <source>
        <dbReference type="Proteomes" id="UP000274327"/>
    </source>
</evidence>
<evidence type="ECO:0000313" key="2">
    <source>
        <dbReference type="EMBL" id="RRR18036.1"/>
    </source>
</evidence>
<sequence>MNDLVVPLVVGLAGLLMIALSLWFRVGRPVLMSRWMDPWSEDWQAERSVLLGLPTAGAMLLCVAAVGAIPEWNVLRLLVVGAMGLLVVPMLYCLTAPLPLPGFLYPAWARALRDTREERMEALLSELSDGD</sequence>
<keyword evidence="1" id="KW-1133">Transmembrane helix</keyword>
<dbReference type="RefSeq" id="WP_126988085.1">
    <property type="nucleotide sequence ID" value="NZ_ML133857.1"/>
</dbReference>
<dbReference type="AlphaFoldDB" id="A0A3R8RQ47"/>
<dbReference type="EMBL" id="QOCI01000009">
    <property type="protein sequence ID" value="RRR18036.1"/>
    <property type="molecule type" value="Genomic_DNA"/>
</dbReference>
<protein>
    <submittedName>
        <fullName evidence="2">Uncharacterized protein</fullName>
    </submittedName>
</protein>
<feature type="transmembrane region" description="Helical" evidence="1">
    <location>
        <begin position="6"/>
        <end position="27"/>
    </location>
</feature>
<dbReference type="GeneID" id="78121782"/>
<keyword evidence="1" id="KW-0812">Transmembrane</keyword>